<proteinExistence type="inferred from homology"/>
<evidence type="ECO:0000256" key="6">
    <source>
        <dbReference type="ARBA" id="ARBA00023192"/>
    </source>
</evidence>
<sequence length="318" mass="33866">MVNIPELKRGIANDMTEAIGNTPLVRLNKLTEGLDAEVLVKVESFNPVSSIKDRVAVNLIETAEKDGLLKEGSVIVEPTSGNTGIGLAFVSAAKGYKLILTMPETMSIERRKLLAVLGAEIVLTPGSEGMGGAIAKAKELVENTPNSFMPQQFENKANSEIHRLTTGPEIYRDTEGKVDIVVSAAGTGGTVTGIAQYIKEQKPEFKAVAVEPYSSQTLGKGEKGPHKIQGIGAGFVPGVIDLDIIDEIIPVKDEDAGATLLRLAREEGILTGISSGAATWAGLELAKRPENEGKTIVVILPDTGERYLSTEWIFGDLF</sequence>
<dbReference type="Gene3D" id="3.40.50.1100">
    <property type="match status" value="2"/>
</dbReference>
<feature type="domain" description="Tryptophan synthase beta chain-like PALP" evidence="7">
    <location>
        <begin position="16"/>
        <end position="302"/>
    </location>
</feature>
<comment type="similarity">
    <text evidence="2">Belongs to the cysteine synthase/cystathionine beta-synthase family.</text>
</comment>
<dbReference type="NCBIfam" id="TIGR01136">
    <property type="entry name" value="cysKM"/>
    <property type="match status" value="1"/>
</dbReference>
<keyword evidence="6" id="KW-0198">Cysteine biosynthesis</keyword>
<reference evidence="8" key="1">
    <citation type="submission" date="2019-04" db="EMBL/GenBank/DDBJ databases">
        <title>Evolution of Biomass-Degrading Anaerobic Consortia Revealed by Metagenomics.</title>
        <authorList>
            <person name="Peng X."/>
        </authorList>
    </citation>
    <scope>NUCLEOTIDE SEQUENCE</scope>
    <source>
        <strain evidence="8">SIG14</strain>
    </source>
</reference>
<dbReference type="PANTHER" id="PTHR10314">
    <property type="entry name" value="CYSTATHIONINE BETA-SYNTHASE"/>
    <property type="match status" value="1"/>
</dbReference>
<dbReference type="PRINTS" id="PR00081">
    <property type="entry name" value="GDHRDH"/>
</dbReference>
<evidence type="ECO:0000313" key="8">
    <source>
        <dbReference type="EMBL" id="MBE6512983.1"/>
    </source>
</evidence>
<dbReference type="EC" id="2.5.1.47" evidence="8"/>
<evidence type="ECO:0000313" key="9">
    <source>
        <dbReference type="Proteomes" id="UP000732619"/>
    </source>
</evidence>
<dbReference type="FunFam" id="3.40.50.1100:FF:000118">
    <property type="entry name" value="Related to CYS4-cystathionine beta-synthase"/>
    <property type="match status" value="1"/>
</dbReference>
<dbReference type="InterPro" id="IPR036052">
    <property type="entry name" value="TrpB-like_PALP_sf"/>
</dbReference>
<dbReference type="InterPro" id="IPR050214">
    <property type="entry name" value="Cys_Synth/Cystath_Beta-Synth"/>
</dbReference>
<protein>
    <submittedName>
        <fullName evidence="8">Cysteine synthase A</fullName>
        <ecNumber evidence="8">2.5.1.47</ecNumber>
    </submittedName>
</protein>
<dbReference type="InterPro" id="IPR001926">
    <property type="entry name" value="TrpB-like_PALP"/>
</dbReference>
<dbReference type="Proteomes" id="UP000732619">
    <property type="component" value="Unassembled WGS sequence"/>
</dbReference>
<dbReference type="InterPro" id="IPR005856">
    <property type="entry name" value="Cys_synth"/>
</dbReference>
<evidence type="ECO:0000259" key="7">
    <source>
        <dbReference type="Pfam" id="PF00291"/>
    </source>
</evidence>
<organism evidence="8 9">
    <name type="scientific">Methanobrevibacter olleyae</name>
    <dbReference type="NCBI Taxonomy" id="294671"/>
    <lineage>
        <taxon>Archaea</taxon>
        <taxon>Methanobacteriati</taxon>
        <taxon>Methanobacteriota</taxon>
        <taxon>Methanomada group</taxon>
        <taxon>Methanobacteria</taxon>
        <taxon>Methanobacteriales</taxon>
        <taxon>Methanobacteriaceae</taxon>
        <taxon>Methanobrevibacter</taxon>
    </lineage>
</organism>
<evidence type="ECO:0000256" key="2">
    <source>
        <dbReference type="ARBA" id="ARBA00007103"/>
    </source>
</evidence>
<dbReference type="SUPFAM" id="SSF53686">
    <property type="entry name" value="Tryptophan synthase beta subunit-like PLP-dependent enzymes"/>
    <property type="match status" value="1"/>
</dbReference>
<dbReference type="CDD" id="cd01561">
    <property type="entry name" value="CBS_like"/>
    <property type="match status" value="1"/>
</dbReference>
<dbReference type="GO" id="GO:0006535">
    <property type="term" value="P:cysteine biosynthetic process from serine"/>
    <property type="evidence" value="ECO:0007669"/>
    <property type="project" value="InterPro"/>
</dbReference>
<keyword evidence="5" id="KW-0663">Pyridoxal phosphate</keyword>
<comment type="caution">
    <text evidence="8">The sequence shown here is derived from an EMBL/GenBank/DDBJ whole genome shotgun (WGS) entry which is preliminary data.</text>
</comment>
<dbReference type="InterPro" id="IPR002347">
    <property type="entry name" value="SDR_fam"/>
</dbReference>
<comment type="cofactor">
    <cofactor evidence="1">
        <name>pyridoxal 5'-phosphate</name>
        <dbReference type="ChEBI" id="CHEBI:597326"/>
    </cofactor>
</comment>
<keyword evidence="4 8" id="KW-0808">Transferase</keyword>
<name>A0A8T3VP99_METOL</name>
<dbReference type="GO" id="GO:0004124">
    <property type="term" value="F:cysteine synthase activity"/>
    <property type="evidence" value="ECO:0007669"/>
    <property type="project" value="UniProtKB-EC"/>
</dbReference>
<keyword evidence="3" id="KW-0028">Amino-acid biosynthesis</keyword>
<evidence type="ECO:0000256" key="3">
    <source>
        <dbReference type="ARBA" id="ARBA00022605"/>
    </source>
</evidence>
<dbReference type="Pfam" id="PF00291">
    <property type="entry name" value="PALP"/>
    <property type="match status" value="1"/>
</dbReference>
<dbReference type="FunFam" id="3.40.50.1100:FF:000002">
    <property type="entry name" value="Cysteine synthase"/>
    <property type="match status" value="1"/>
</dbReference>
<evidence type="ECO:0000256" key="1">
    <source>
        <dbReference type="ARBA" id="ARBA00001933"/>
    </source>
</evidence>
<dbReference type="InterPro" id="IPR005859">
    <property type="entry name" value="CysK"/>
</dbReference>
<dbReference type="AlphaFoldDB" id="A0A8T3VP99"/>
<accession>A0A8T3VP99</accession>
<evidence type="ECO:0000256" key="5">
    <source>
        <dbReference type="ARBA" id="ARBA00022898"/>
    </source>
</evidence>
<dbReference type="EMBL" id="SUTG01000040">
    <property type="protein sequence ID" value="MBE6512983.1"/>
    <property type="molecule type" value="Genomic_DNA"/>
</dbReference>
<evidence type="ECO:0000256" key="4">
    <source>
        <dbReference type="ARBA" id="ARBA00022679"/>
    </source>
</evidence>
<gene>
    <name evidence="8" type="primary">cysK</name>
    <name evidence="8" type="ORF">E7Z75_07595</name>
</gene>
<dbReference type="NCBIfam" id="TIGR01139">
    <property type="entry name" value="cysK"/>
    <property type="match status" value="1"/>
</dbReference>